<accession>A0A7X6KUQ3</accession>
<evidence type="ECO:0000313" key="3">
    <source>
        <dbReference type="Proteomes" id="UP000581206"/>
    </source>
</evidence>
<evidence type="ECO:0000259" key="1">
    <source>
        <dbReference type="SMART" id="SM00507"/>
    </source>
</evidence>
<dbReference type="InterPro" id="IPR002711">
    <property type="entry name" value="HNH"/>
</dbReference>
<keyword evidence="3" id="KW-1185">Reference proteome</keyword>
<organism evidence="2 3">
    <name type="scientific">Cellulomonas denverensis</name>
    <dbReference type="NCBI Taxonomy" id="264297"/>
    <lineage>
        <taxon>Bacteria</taxon>
        <taxon>Bacillati</taxon>
        <taxon>Actinomycetota</taxon>
        <taxon>Actinomycetes</taxon>
        <taxon>Micrococcales</taxon>
        <taxon>Cellulomonadaceae</taxon>
        <taxon>Cellulomonas</taxon>
    </lineage>
</organism>
<dbReference type="RefSeq" id="WP_168629444.1">
    <property type="nucleotide sequence ID" value="NZ_BONL01000012.1"/>
</dbReference>
<dbReference type="SMART" id="SM00507">
    <property type="entry name" value="HNHc"/>
    <property type="match status" value="1"/>
</dbReference>
<evidence type="ECO:0000313" key="2">
    <source>
        <dbReference type="EMBL" id="NKY22348.1"/>
    </source>
</evidence>
<dbReference type="GO" id="GO:0004519">
    <property type="term" value="F:endonuclease activity"/>
    <property type="evidence" value="ECO:0007669"/>
    <property type="project" value="UniProtKB-KW"/>
</dbReference>
<gene>
    <name evidence="2" type="ORF">HGA03_06665</name>
</gene>
<dbReference type="GO" id="GO:0003676">
    <property type="term" value="F:nucleic acid binding"/>
    <property type="evidence" value="ECO:0007669"/>
    <property type="project" value="InterPro"/>
</dbReference>
<dbReference type="Pfam" id="PF01844">
    <property type="entry name" value="HNH"/>
    <property type="match status" value="1"/>
</dbReference>
<keyword evidence="2" id="KW-0255">Endonuclease</keyword>
<dbReference type="EMBL" id="JAAXOX010000002">
    <property type="protein sequence ID" value="NKY22348.1"/>
    <property type="molecule type" value="Genomic_DNA"/>
</dbReference>
<sequence>MPKHDWTRDELVLICEAVAARGWKAFHASSKEASELSTLIRELSSVPEADRDAAFRSPESIQRKSYDIVTAASWYQGTPTKGGSLTRKVVVEYEANPELFDVEARALRLAAAPVAEGPVMDLDDDLAEAEAREGRAMLVAHYRRERNRPLRQAKLQFVLASGGQIRCEVCGFSFGARYGELGEGFVEVHHVLPLHTSGETITRLRDLALLCSNCHRMIHRARPWLTPAELRSRLQPI</sequence>
<dbReference type="CDD" id="cd00085">
    <property type="entry name" value="HNHc"/>
    <property type="match status" value="1"/>
</dbReference>
<protein>
    <submittedName>
        <fullName evidence="2">HNH endonuclease</fullName>
    </submittedName>
</protein>
<dbReference type="Gene3D" id="1.10.30.50">
    <property type="match status" value="1"/>
</dbReference>
<reference evidence="2 3" key="1">
    <citation type="submission" date="2020-04" db="EMBL/GenBank/DDBJ databases">
        <title>MicrobeNet Type strains.</title>
        <authorList>
            <person name="Nicholson A.C."/>
        </authorList>
    </citation>
    <scope>NUCLEOTIDE SEQUENCE [LARGE SCALE GENOMIC DNA]</scope>
    <source>
        <strain evidence="2 3">ATCC BAA-788</strain>
    </source>
</reference>
<dbReference type="AlphaFoldDB" id="A0A7X6KUQ3"/>
<dbReference type="GO" id="GO:0008270">
    <property type="term" value="F:zinc ion binding"/>
    <property type="evidence" value="ECO:0007669"/>
    <property type="project" value="InterPro"/>
</dbReference>
<keyword evidence="2" id="KW-0540">Nuclease</keyword>
<comment type="caution">
    <text evidence="2">The sequence shown here is derived from an EMBL/GenBank/DDBJ whole genome shotgun (WGS) entry which is preliminary data.</text>
</comment>
<name>A0A7X6KUQ3_9CELL</name>
<keyword evidence="2" id="KW-0378">Hydrolase</keyword>
<dbReference type="InterPro" id="IPR003615">
    <property type="entry name" value="HNH_nuc"/>
</dbReference>
<feature type="domain" description="HNH nuclease" evidence="1">
    <location>
        <begin position="152"/>
        <end position="216"/>
    </location>
</feature>
<proteinExistence type="predicted"/>
<dbReference type="Proteomes" id="UP000581206">
    <property type="component" value="Unassembled WGS sequence"/>
</dbReference>